<reference evidence="1 2" key="1">
    <citation type="submission" date="2021-03" db="EMBL/GenBank/DDBJ databases">
        <title>Whole genome sequence of Metabacillus bambusae BG109.</title>
        <authorList>
            <person name="Jeong J.W."/>
        </authorList>
    </citation>
    <scope>NUCLEOTIDE SEQUENCE [LARGE SCALE GENOMIC DNA]</scope>
    <source>
        <strain evidence="1 2">BG109</strain>
    </source>
</reference>
<evidence type="ECO:0000313" key="2">
    <source>
        <dbReference type="Proteomes" id="UP000663981"/>
    </source>
</evidence>
<evidence type="ECO:0000313" key="1">
    <source>
        <dbReference type="EMBL" id="MBO1511545.1"/>
    </source>
</evidence>
<dbReference type="EMBL" id="JAGDEL010000004">
    <property type="protein sequence ID" value="MBO1511545.1"/>
    <property type="molecule type" value="Genomic_DNA"/>
</dbReference>
<gene>
    <name evidence="1" type="ORF">I7822_07675</name>
</gene>
<sequence length="84" mass="10163">MKKNEKKDYSFDAIYDRAFERYEKKRAFRESLKAENLPENSWLKAEDKKVTEEPKEEKFHEGKTFEEFYADFCKKHGTDLGDDK</sequence>
<comment type="caution">
    <text evidence="1">The sequence shown here is derived from an EMBL/GenBank/DDBJ whole genome shotgun (WGS) entry which is preliminary data.</text>
</comment>
<dbReference type="RefSeq" id="WP_207976640.1">
    <property type="nucleotide sequence ID" value="NZ_JAGDEL010000004.1"/>
</dbReference>
<proteinExistence type="predicted"/>
<keyword evidence="2" id="KW-1185">Reference proteome</keyword>
<dbReference type="Proteomes" id="UP000663981">
    <property type="component" value="Unassembled WGS sequence"/>
</dbReference>
<protein>
    <submittedName>
        <fullName evidence="1">Uncharacterized protein</fullName>
    </submittedName>
</protein>
<name>A0ABS3MZY6_9BACI</name>
<accession>A0ABS3MZY6</accession>
<organism evidence="1 2">
    <name type="scientific">Metabacillus bambusae</name>
    <dbReference type="NCBI Taxonomy" id="2795218"/>
    <lineage>
        <taxon>Bacteria</taxon>
        <taxon>Bacillati</taxon>
        <taxon>Bacillota</taxon>
        <taxon>Bacilli</taxon>
        <taxon>Bacillales</taxon>
        <taxon>Bacillaceae</taxon>
        <taxon>Metabacillus</taxon>
    </lineage>
</organism>